<name>A0A9D4DI20_DREPO</name>
<keyword evidence="1" id="KW-0732">Signal</keyword>
<dbReference type="EMBL" id="JAIWYP010000010">
    <property type="protein sequence ID" value="KAH3748905.1"/>
    <property type="molecule type" value="Genomic_DNA"/>
</dbReference>
<reference evidence="2" key="2">
    <citation type="submission" date="2020-11" db="EMBL/GenBank/DDBJ databases">
        <authorList>
            <person name="McCartney M.A."/>
            <person name="Auch B."/>
            <person name="Kono T."/>
            <person name="Mallez S."/>
            <person name="Becker A."/>
            <person name="Gohl D.M."/>
            <person name="Silverstein K.A.T."/>
            <person name="Koren S."/>
            <person name="Bechman K.B."/>
            <person name="Herman A."/>
            <person name="Abrahante J.E."/>
            <person name="Garbe J."/>
        </authorList>
    </citation>
    <scope>NUCLEOTIDE SEQUENCE</scope>
    <source>
        <strain evidence="2">Duluth1</strain>
        <tissue evidence="2">Whole animal</tissue>
    </source>
</reference>
<feature type="signal peptide" evidence="1">
    <location>
        <begin position="1"/>
        <end position="20"/>
    </location>
</feature>
<reference evidence="2" key="1">
    <citation type="journal article" date="2019" name="bioRxiv">
        <title>The Genome of the Zebra Mussel, Dreissena polymorpha: A Resource for Invasive Species Research.</title>
        <authorList>
            <person name="McCartney M.A."/>
            <person name="Auch B."/>
            <person name="Kono T."/>
            <person name="Mallez S."/>
            <person name="Zhang Y."/>
            <person name="Obille A."/>
            <person name="Becker A."/>
            <person name="Abrahante J.E."/>
            <person name="Garbe J."/>
            <person name="Badalamenti J.P."/>
            <person name="Herman A."/>
            <person name="Mangelson H."/>
            <person name="Liachko I."/>
            <person name="Sullivan S."/>
            <person name="Sone E.D."/>
            <person name="Koren S."/>
            <person name="Silverstein K.A.T."/>
            <person name="Beckman K.B."/>
            <person name="Gohl D.M."/>
        </authorList>
    </citation>
    <scope>NUCLEOTIDE SEQUENCE</scope>
    <source>
        <strain evidence="2">Duluth1</strain>
        <tissue evidence="2">Whole animal</tissue>
    </source>
</reference>
<evidence type="ECO:0000313" key="2">
    <source>
        <dbReference type="EMBL" id="KAH3748905.1"/>
    </source>
</evidence>
<protein>
    <submittedName>
        <fullName evidence="2">Uncharacterized protein</fullName>
    </submittedName>
</protein>
<sequence length="222" mass="25461">MPQLVYILWSIIFLANSGQCELTWGKVYNLLSSRLDNIVFDVKSKEHSMSRQISDLMETVTATNQQLATFEQRLSDVAKCSQQLSIFEKKLDDMDSQVIGIATAEIGRRMSLFRRGLEQEKATSQSRFDFVRKMQETAQSHIYFVMTAANEMQVRISDAAQEIKPAFNETAKLLLQTGAIKKNQDEVLKRVDGIDIKLNKTRVRTFNLEQDMSVTVYNITYI</sequence>
<keyword evidence="3" id="KW-1185">Reference proteome</keyword>
<comment type="caution">
    <text evidence="2">The sequence shown here is derived from an EMBL/GenBank/DDBJ whole genome shotgun (WGS) entry which is preliminary data.</text>
</comment>
<gene>
    <name evidence="2" type="ORF">DPMN_183394</name>
</gene>
<proteinExistence type="predicted"/>
<dbReference type="AlphaFoldDB" id="A0A9D4DI20"/>
<organism evidence="2 3">
    <name type="scientific">Dreissena polymorpha</name>
    <name type="common">Zebra mussel</name>
    <name type="synonym">Mytilus polymorpha</name>
    <dbReference type="NCBI Taxonomy" id="45954"/>
    <lineage>
        <taxon>Eukaryota</taxon>
        <taxon>Metazoa</taxon>
        <taxon>Spiralia</taxon>
        <taxon>Lophotrochozoa</taxon>
        <taxon>Mollusca</taxon>
        <taxon>Bivalvia</taxon>
        <taxon>Autobranchia</taxon>
        <taxon>Heteroconchia</taxon>
        <taxon>Euheterodonta</taxon>
        <taxon>Imparidentia</taxon>
        <taxon>Neoheterodontei</taxon>
        <taxon>Myida</taxon>
        <taxon>Dreissenoidea</taxon>
        <taxon>Dreissenidae</taxon>
        <taxon>Dreissena</taxon>
    </lineage>
</organism>
<dbReference type="Proteomes" id="UP000828390">
    <property type="component" value="Unassembled WGS sequence"/>
</dbReference>
<evidence type="ECO:0000313" key="3">
    <source>
        <dbReference type="Proteomes" id="UP000828390"/>
    </source>
</evidence>
<accession>A0A9D4DI20</accession>
<feature type="chain" id="PRO_5038582367" evidence="1">
    <location>
        <begin position="21"/>
        <end position="222"/>
    </location>
</feature>
<evidence type="ECO:0000256" key="1">
    <source>
        <dbReference type="SAM" id="SignalP"/>
    </source>
</evidence>